<dbReference type="SUPFAM" id="SSF53335">
    <property type="entry name" value="S-adenosyl-L-methionine-dependent methyltransferases"/>
    <property type="match status" value="1"/>
</dbReference>
<dbReference type="PROSITE" id="PS01261">
    <property type="entry name" value="UPF0020"/>
    <property type="match status" value="1"/>
</dbReference>
<organism evidence="5 6">
    <name type="scientific">Geotalea daltonii (strain DSM 22248 / JCM 15807 / FRC-32)</name>
    <name type="common">Geobacter daltonii</name>
    <dbReference type="NCBI Taxonomy" id="316067"/>
    <lineage>
        <taxon>Bacteria</taxon>
        <taxon>Pseudomonadati</taxon>
        <taxon>Thermodesulfobacteriota</taxon>
        <taxon>Desulfuromonadia</taxon>
        <taxon>Geobacterales</taxon>
        <taxon>Geobacteraceae</taxon>
        <taxon>Geotalea</taxon>
    </lineage>
</organism>
<evidence type="ECO:0000259" key="4">
    <source>
        <dbReference type="PROSITE" id="PS51165"/>
    </source>
</evidence>
<dbReference type="HOGENOM" id="CLU_032119_3_0_7"/>
<sequence length="375" mass="41441">MEQRFFATTAKGLEEALGDELKTLGIKGIHVQTGGVGFSGEMSDCYRANLWLRTANRVLMVVAEFVCDSPQSLYDGVRAVSWNNFLNPRMTIAVDCNLRDSTLTHSGFVALKAKDAIVDEIRDHCGSRPDVDVKNPDLRVNIHLFRNHCTVSLDTSGDPLDRRGYRLERTVAPLRETLAAGLLELSGWDGNTILVDPMCGSGTIPIEAALKASRCAPGLLREGFGFQRWPGFEQHKWKELVRGARQVVEEKISAPIIGSDISAKAIAVACSNAIRADVGDMIQFQNTDIRSLAPPSGPGVILFNPPYGQRLGEEEELKVLYKEIGDTMKQRCKGYVAHLFTGNLELAKYVGLKASRRVVLFNGPIECRLLKYELY</sequence>
<dbReference type="GO" id="GO:0003723">
    <property type="term" value="F:RNA binding"/>
    <property type="evidence" value="ECO:0007669"/>
    <property type="project" value="UniProtKB-UniRule"/>
</dbReference>
<keyword evidence="2 5" id="KW-0808">Transferase</keyword>
<dbReference type="AlphaFoldDB" id="B9M158"/>
<dbReference type="InterPro" id="IPR053943">
    <property type="entry name" value="RlmKL-like_Mtase_CS"/>
</dbReference>
<dbReference type="InterPro" id="IPR002052">
    <property type="entry name" value="DNA_methylase_N6_adenine_CS"/>
</dbReference>
<evidence type="ECO:0000256" key="1">
    <source>
        <dbReference type="ARBA" id="ARBA00022603"/>
    </source>
</evidence>
<dbReference type="RefSeq" id="WP_012645857.1">
    <property type="nucleotide sequence ID" value="NC_011979.1"/>
</dbReference>
<dbReference type="InterPro" id="IPR000241">
    <property type="entry name" value="RlmKL-like_Mtase"/>
</dbReference>
<dbReference type="PROSITE" id="PS51165">
    <property type="entry name" value="THUMP"/>
    <property type="match status" value="1"/>
</dbReference>
<evidence type="ECO:0000313" key="6">
    <source>
        <dbReference type="Proteomes" id="UP000007721"/>
    </source>
</evidence>
<dbReference type="Gene3D" id="3.40.50.150">
    <property type="entry name" value="Vaccinia Virus protein VP39"/>
    <property type="match status" value="1"/>
</dbReference>
<dbReference type="Pfam" id="PF01170">
    <property type="entry name" value="UPF0020"/>
    <property type="match status" value="1"/>
</dbReference>
<dbReference type="Pfam" id="PF02926">
    <property type="entry name" value="THUMP"/>
    <property type="match status" value="1"/>
</dbReference>
<reference evidence="5 6" key="1">
    <citation type="submission" date="2009-01" db="EMBL/GenBank/DDBJ databases">
        <title>Complete sequence of Geobacter sp. FRC-32.</title>
        <authorList>
            <consortium name="US DOE Joint Genome Institute"/>
            <person name="Lucas S."/>
            <person name="Copeland A."/>
            <person name="Lapidus A."/>
            <person name="Glavina del Rio T."/>
            <person name="Dalin E."/>
            <person name="Tice H."/>
            <person name="Bruce D."/>
            <person name="Goodwin L."/>
            <person name="Pitluck S."/>
            <person name="Saunders E."/>
            <person name="Brettin T."/>
            <person name="Detter J.C."/>
            <person name="Han C."/>
            <person name="Larimer F."/>
            <person name="Land M."/>
            <person name="Hauser L."/>
            <person name="Kyrpides N."/>
            <person name="Ovchinnikova G."/>
            <person name="Kostka J."/>
            <person name="Richardson P."/>
        </authorList>
    </citation>
    <scope>NUCLEOTIDE SEQUENCE [LARGE SCALE GENOMIC DNA]</scope>
    <source>
        <strain evidence="6">DSM 22248 / JCM 15807 / FRC-32</strain>
    </source>
</reference>
<dbReference type="GO" id="GO:0008990">
    <property type="term" value="F:rRNA (guanine-N2-)-methyltransferase activity"/>
    <property type="evidence" value="ECO:0007669"/>
    <property type="project" value="TreeGrafter"/>
</dbReference>
<dbReference type="eggNOG" id="COG0116">
    <property type="taxonomic scope" value="Bacteria"/>
</dbReference>
<dbReference type="InterPro" id="IPR029063">
    <property type="entry name" value="SAM-dependent_MTases_sf"/>
</dbReference>
<proteinExistence type="predicted"/>
<gene>
    <name evidence="5" type="primary">rlmL</name>
    <name evidence="5" type="ordered locus">Geob_0766</name>
</gene>
<accession>B9M158</accession>
<evidence type="ECO:0000313" key="5">
    <source>
        <dbReference type="EMBL" id="ACM19128.1"/>
    </source>
</evidence>
<dbReference type="InterPro" id="IPR054170">
    <property type="entry name" value="RlmL_1st"/>
</dbReference>
<dbReference type="SMART" id="SM00981">
    <property type="entry name" value="THUMP"/>
    <property type="match status" value="1"/>
</dbReference>
<dbReference type="PANTHER" id="PTHR47313">
    <property type="entry name" value="RIBOSOMAL RNA LARGE SUBUNIT METHYLTRANSFERASE K/L"/>
    <property type="match status" value="1"/>
</dbReference>
<keyword evidence="3" id="KW-0694">RNA-binding</keyword>
<dbReference type="GO" id="GO:0070043">
    <property type="term" value="F:rRNA (guanine-N7-)-methyltransferase activity"/>
    <property type="evidence" value="ECO:0007669"/>
    <property type="project" value="TreeGrafter"/>
</dbReference>
<keyword evidence="6" id="KW-1185">Reference proteome</keyword>
<dbReference type="OrthoDB" id="9809404at2"/>
<dbReference type="CDD" id="cd11715">
    <property type="entry name" value="THUMP_AdoMetMT"/>
    <property type="match status" value="1"/>
</dbReference>
<protein>
    <submittedName>
        <fullName evidence="5">23S rRNA (Guanosine2445-2-N)-methyltransferase, putative</fullName>
    </submittedName>
</protein>
<dbReference type="InterPro" id="IPR004114">
    <property type="entry name" value="THUMP_dom"/>
</dbReference>
<dbReference type="Proteomes" id="UP000007721">
    <property type="component" value="Chromosome"/>
</dbReference>
<dbReference type="EMBL" id="CP001390">
    <property type="protein sequence ID" value="ACM19128.1"/>
    <property type="molecule type" value="Genomic_DNA"/>
</dbReference>
<dbReference type="Gene3D" id="3.30.2130.30">
    <property type="match status" value="1"/>
</dbReference>
<dbReference type="PANTHER" id="PTHR47313:SF1">
    <property type="entry name" value="RIBOSOMAL RNA LARGE SUBUNIT METHYLTRANSFERASE K_L"/>
    <property type="match status" value="1"/>
</dbReference>
<dbReference type="KEGG" id="geo:Geob_0766"/>
<dbReference type="Pfam" id="PF22020">
    <property type="entry name" value="RlmL_1st"/>
    <property type="match status" value="1"/>
</dbReference>
<evidence type="ECO:0000256" key="2">
    <source>
        <dbReference type="ARBA" id="ARBA00022679"/>
    </source>
</evidence>
<dbReference type="STRING" id="316067.Geob_0766"/>
<keyword evidence="1 5" id="KW-0489">Methyltransferase</keyword>
<dbReference type="PROSITE" id="PS00092">
    <property type="entry name" value="N6_MTASE"/>
    <property type="match status" value="1"/>
</dbReference>
<name>B9M158_GEODF</name>
<evidence type="ECO:0000256" key="3">
    <source>
        <dbReference type="PROSITE-ProRule" id="PRU00529"/>
    </source>
</evidence>
<feature type="domain" description="THUMP" evidence="4">
    <location>
        <begin position="44"/>
        <end position="155"/>
    </location>
</feature>